<dbReference type="AlphaFoldDB" id="A0A7J8F3H6"/>
<protein>
    <submittedName>
        <fullName evidence="1">Uncharacterized protein</fullName>
    </submittedName>
</protein>
<comment type="caution">
    <text evidence="1">The sequence shown here is derived from an EMBL/GenBank/DDBJ whole genome shotgun (WGS) entry which is preliminary data.</text>
</comment>
<sequence length="107" mass="12548">MDIRLGAGMISLHFVLKLLFPYFWKDFWHLMKLTRYRIQTGLYLGKGKVTTVLDEFLSHAKKQPKNPFIIYEGDINTHEDVDKRSSRVAHVFLNHSTLKKGDTPWPC</sequence>
<proteinExistence type="predicted"/>
<evidence type="ECO:0000313" key="2">
    <source>
        <dbReference type="Proteomes" id="UP000593571"/>
    </source>
</evidence>
<organism evidence="1 2">
    <name type="scientific">Rousettus aegyptiacus</name>
    <name type="common">Egyptian fruit bat</name>
    <name type="synonym">Pteropus aegyptiacus</name>
    <dbReference type="NCBI Taxonomy" id="9407"/>
    <lineage>
        <taxon>Eukaryota</taxon>
        <taxon>Metazoa</taxon>
        <taxon>Chordata</taxon>
        <taxon>Craniata</taxon>
        <taxon>Vertebrata</taxon>
        <taxon>Euteleostomi</taxon>
        <taxon>Mammalia</taxon>
        <taxon>Eutheria</taxon>
        <taxon>Laurasiatheria</taxon>
        <taxon>Chiroptera</taxon>
        <taxon>Yinpterochiroptera</taxon>
        <taxon>Pteropodoidea</taxon>
        <taxon>Pteropodidae</taxon>
        <taxon>Rousettinae</taxon>
        <taxon>Rousettus</taxon>
    </lineage>
</organism>
<name>A0A7J8F3H6_ROUAE</name>
<accession>A0A7J8F3H6</accession>
<reference evidence="1 2" key="1">
    <citation type="journal article" date="2020" name="Nature">
        <title>Six reference-quality genomes reveal evolution of bat adaptations.</title>
        <authorList>
            <person name="Jebb D."/>
            <person name="Huang Z."/>
            <person name="Pippel M."/>
            <person name="Hughes G.M."/>
            <person name="Lavrichenko K."/>
            <person name="Devanna P."/>
            <person name="Winkler S."/>
            <person name="Jermiin L.S."/>
            <person name="Skirmuntt E.C."/>
            <person name="Katzourakis A."/>
            <person name="Burkitt-Gray L."/>
            <person name="Ray D.A."/>
            <person name="Sullivan K.A.M."/>
            <person name="Roscito J.G."/>
            <person name="Kirilenko B.M."/>
            <person name="Davalos L.M."/>
            <person name="Corthals A.P."/>
            <person name="Power M.L."/>
            <person name="Jones G."/>
            <person name="Ransome R.D."/>
            <person name="Dechmann D.K.N."/>
            <person name="Locatelli A.G."/>
            <person name="Puechmaille S.J."/>
            <person name="Fedrigo O."/>
            <person name="Jarvis E.D."/>
            <person name="Hiller M."/>
            <person name="Vernes S.C."/>
            <person name="Myers E.W."/>
            <person name="Teeling E.C."/>
        </authorList>
    </citation>
    <scope>NUCLEOTIDE SEQUENCE [LARGE SCALE GENOMIC DNA]</scope>
    <source>
        <strain evidence="1">MRouAeg1</strain>
        <tissue evidence="1">Muscle</tissue>
    </source>
</reference>
<dbReference type="EMBL" id="JACASE010000008">
    <property type="protein sequence ID" value="KAF6442297.1"/>
    <property type="molecule type" value="Genomic_DNA"/>
</dbReference>
<gene>
    <name evidence="1" type="ORF">HJG63_017807</name>
</gene>
<dbReference type="SUPFAM" id="SSF56801">
    <property type="entry name" value="Acetyl-CoA synthetase-like"/>
    <property type="match status" value="1"/>
</dbReference>
<keyword evidence="2" id="KW-1185">Reference proteome</keyword>
<evidence type="ECO:0000313" key="1">
    <source>
        <dbReference type="EMBL" id="KAF6442297.1"/>
    </source>
</evidence>
<dbReference type="Proteomes" id="UP000593571">
    <property type="component" value="Unassembled WGS sequence"/>
</dbReference>